<dbReference type="OrthoDB" id="9778341at2"/>
<dbReference type="InterPro" id="IPR023662">
    <property type="entry name" value="Rhomboid_protease_GlpG"/>
</dbReference>
<feature type="transmembrane region" description="Helical" evidence="7">
    <location>
        <begin position="194"/>
        <end position="214"/>
    </location>
</feature>
<dbReference type="InterPro" id="IPR022764">
    <property type="entry name" value="Peptidase_S54_rhomboid_dom"/>
</dbReference>
<feature type="domain" description="Peptidase S54 rhomboid" evidence="8">
    <location>
        <begin position="131"/>
        <end position="267"/>
    </location>
</feature>
<dbReference type="Gene3D" id="1.20.1540.10">
    <property type="entry name" value="Rhomboid-like"/>
    <property type="match status" value="1"/>
</dbReference>
<keyword evidence="6 7" id="KW-0472">Membrane</keyword>
<feature type="transmembrane region" description="Helical" evidence="7">
    <location>
        <begin position="169"/>
        <end position="188"/>
    </location>
</feature>
<dbReference type="GO" id="GO:0006508">
    <property type="term" value="P:proteolysis"/>
    <property type="evidence" value="ECO:0007669"/>
    <property type="project" value="InterPro"/>
</dbReference>
<dbReference type="Pfam" id="PF12122">
    <property type="entry name" value="Rhomboid_N"/>
    <property type="match status" value="1"/>
</dbReference>
<dbReference type="PANTHER" id="PTHR43066">
    <property type="entry name" value="RHOMBOID-RELATED PROTEIN"/>
    <property type="match status" value="1"/>
</dbReference>
<dbReference type="Pfam" id="PF01694">
    <property type="entry name" value="Rhomboid"/>
    <property type="match status" value="1"/>
</dbReference>
<sequence length="274" mass="31199">MKLLGSFSDPRAVQGAVDYLRTLGIESQLYSEDGRTVSVWVQESDLQTAQAVWHEFLKNPYHEKYSNASWQVGQTDGALKYQGTQLNLFQRFIRLNWLIQAVAMIALLVYVSFYYFTPNAVFEALKFDTNHPWSWLTPAFMHFGAVHLLFNLSWWIFLGNQIVNRAGFIILLSLFTASALLSNWAQFLLVDENFGGLSGVVYAQMGFCWIYSRLNKHEQAILSKPIIGFMLVWMVLGFTDVLFISMANWAHLIGLLIGMSLAAMMYRTSDTGTS</sequence>
<feature type="transmembrane region" description="Helical" evidence="7">
    <location>
        <begin position="95"/>
        <end position="115"/>
    </location>
</feature>
<dbReference type="GO" id="GO:0004252">
    <property type="term" value="F:serine-type endopeptidase activity"/>
    <property type="evidence" value="ECO:0007669"/>
    <property type="project" value="InterPro"/>
</dbReference>
<evidence type="ECO:0000313" key="11">
    <source>
        <dbReference type="Proteomes" id="UP000031327"/>
    </source>
</evidence>
<evidence type="ECO:0000313" key="10">
    <source>
        <dbReference type="EMBL" id="KID54835.1"/>
    </source>
</evidence>
<keyword evidence="3" id="KW-0997">Cell inner membrane</keyword>
<evidence type="ECO:0000256" key="2">
    <source>
        <dbReference type="ARBA" id="ARBA00022475"/>
    </source>
</evidence>
<protein>
    <submittedName>
        <fullName evidence="10">GlpG protein</fullName>
    </submittedName>
</protein>
<keyword evidence="2" id="KW-1003">Cell membrane</keyword>
<evidence type="ECO:0000256" key="4">
    <source>
        <dbReference type="ARBA" id="ARBA00022692"/>
    </source>
</evidence>
<evidence type="ECO:0000256" key="3">
    <source>
        <dbReference type="ARBA" id="ARBA00022519"/>
    </source>
</evidence>
<reference evidence="10 11" key="1">
    <citation type="submission" date="2014-12" db="EMBL/GenBank/DDBJ databases">
        <title>Draft Genome Sequence of Pseudoalteromonas luteoviolacea HI1.</title>
        <authorList>
            <person name="Asahina A.Y."/>
            <person name="Hadfield M.G."/>
        </authorList>
    </citation>
    <scope>NUCLEOTIDE SEQUENCE [LARGE SCALE GENOMIC DNA]</scope>
    <source>
        <strain evidence="10 11">HI1</strain>
    </source>
</reference>
<dbReference type="PANTHER" id="PTHR43066:SF26">
    <property type="entry name" value="RHOMBOID PROTEASE GLPG"/>
    <property type="match status" value="1"/>
</dbReference>
<dbReference type="InterPro" id="IPR022732">
    <property type="entry name" value="Peptidase_S54_GlpG_N"/>
</dbReference>
<name>A0A0C1Q5N8_9GAMM</name>
<gene>
    <name evidence="10" type="ORF">JF50_23535</name>
</gene>
<dbReference type="SUPFAM" id="SSF144091">
    <property type="entry name" value="Rhomboid-like"/>
    <property type="match status" value="1"/>
</dbReference>
<dbReference type="EMBL" id="JWIC01000010">
    <property type="protein sequence ID" value="KID54835.1"/>
    <property type="molecule type" value="Genomic_DNA"/>
</dbReference>
<proteinExistence type="predicted"/>
<evidence type="ECO:0000256" key="5">
    <source>
        <dbReference type="ARBA" id="ARBA00022989"/>
    </source>
</evidence>
<dbReference type="AlphaFoldDB" id="A0A0C1Q5N8"/>
<feature type="transmembrane region" description="Helical" evidence="7">
    <location>
        <begin position="226"/>
        <end position="243"/>
    </location>
</feature>
<dbReference type="InterPro" id="IPR038236">
    <property type="entry name" value="GlpG_N_sf"/>
</dbReference>
<evidence type="ECO:0000256" key="6">
    <source>
        <dbReference type="ARBA" id="ARBA00023136"/>
    </source>
</evidence>
<keyword evidence="4 7" id="KW-0812">Transmembrane</keyword>
<organism evidence="10 11">
    <name type="scientific">Pseudoalteromonas luteoviolacea</name>
    <dbReference type="NCBI Taxonomy" id="43657"/>
    <lineage>
        <taxon>Bacteria</taxon>
        <taxon>Pseudomonadati</taxon>
        <taxon>Pseudomonadota</taxon>
        <taxon>Gammaproteobacteria</taxon>
        <taxon>Alteromonadales</taxon>
        <taxon>Pseudoalteromonadaceae</taxon>
        <taxon>Pseudoalteromonas</taxon>
    </lineage>
</organism>
<feature type="transmembrane region" description="Helical" evidence="7">
    <location>
        <begin position="135"/>
        <end position="157"/>
    </location>
</feature>
<evidence type="ECO:0000259" key="8">
    <source>
        <dbReference type="Pfam" id="PF01694"/>
    </source>
</evidence>
<comment type="caution">
    <text evidence="10">The sequence shown here is derived from an EMBL/GenBank/DDBJ whole genome shotgun (WGS) entry which is preliminary data.</text>
</comment>
<feature type="domain" description="Peptidase S54 GlpG peptidase N-terminal" evidence="9">
    <location>
        <begin position="1"/>
        <end position="84"/>
    </location>
</feature>
<dbReference type="GO" id="GO:0016020">
    <property type="term" value="C:membrane"/>
    <property type="evidence" value="ECO:0007669"/>
    <property type="project" value="UniProtKB-SubCell"/>
</dbReference>
<dbReference type="NCBIfam" id="TIGR04239">
    <property type="entry name" value="rhombo_GlpG"/>
    <property type="match status" value="1"/>
</dbReference>
<comment type="subcellular location">
    <subcellularLocation>
        <location evidence="1">Membrane</location>
        <topology evidence="1">Multi-pass membrane protein</topology>
    </subcellularLocation>
</comment>
<dbReference type="InterPro" id="IPR035952">
    <property type="entry name" value="Rhomboid-like_sf"/>
</dbReference>
<dbReference type="Proteomes" id="UP000031327">
    <property type="component" value="Unassembled WGS sequence"/>
</dbReference>
<evidence type="ECO:0000256" key="7">
    <source>
        <dbReference type="SAM" id="Phobius"/>
    </source>
</evidence>
<keyword evidence="5 7" id="KW-1133">Transmembrane helix</keyword>
<feature type="transmembrane region" description="Helical" evidence="7">
    <location>
        <begin position="249"/>
        <end position="266"/>
    </location>
</feature>
<evidence type="ECO:0000259" key="9">
    <source>
        <dbReference type="Pfam" id="PF12122"/>
    </source>
</evidence>
<accession>A0A0C1Q5N8</accession>
<dbReference type="Gene3D" id="3.30.70.2350">
    <property type="match status" value="1"/>
</dbReference>
<evidence type="ECO:0000256" key="1">
    <source>
        <dbReference type="ARBA" id="ARBA00004141"/>
    </source>
</evidence>